<keyword evidence="2" id="KW-1185">Reference proteome</keyword>
<name>A0A1S8MAE2_9CLOT</name>
<proteinExistence type="predicted"/>
<evidence type="ECO:0000313" key="1">
    <source>
        <dbReference type="EMBL" id="URZ09467.1"/>
    </source>
</evidence>
<accession>A0A1S8MAE2</accession>
<dbReference type="EMBL" id="CP096983">
    <property type="protein sequence ID" value="URZ09467.1"/>
    <property type="molecule type" value="Genomic_DNA"/>
</dbReference>
<dbReference type="AlphaFoldDB" id="A0A1S8MAE2"/>
<dbReference type="InterPro" id="IPR029075">
    <property type="entry name" value="Imm48"/>
</dbReference>
<evidence type="ECO:0000313" key="2">
    <source>
        <dbReference type="Proteomes" id="UP000190951"/>
    </source>
</evidence>
<dbReference type="RefSeq" id="WP_077833578.1">
    <property type="nucleotide sequence ID" value="NZ_CP096983.1"/>
</dbReference>
<gene>
    <name evidence="1" type="ORF">CROST_001380</name>
</gene>
<protein>
    <submittedName>
        <fullName evidence="1">Uncharacterized protein</fullName>
    </submittedName>
</protein>
<dbReference type="Pfam" id="PF15574">
    <property type="entry name" value="Imm48"/>
    <property type="match status" value="1"/>
</dbReference>
<dbReference type="Proteomes" id="UP000190951">
    <property type="component" value="Chromosome"/>
</dbReference>
<dbReference type="STRING" id="84029.CROST_33090"/>
<dbReference type="KEGG" id="crw:CROST_001380"/>
<organism evidence="1 2">
    <name type="scientific">Clostridium felsineum</name>
    <dbReference type="NCBI Taxonomy" id="36839"/>
    <lineage>
        <taxon>Bacteria</taxon>
        <taxon>Bacillati</taxon>
        <taxon>Bacillota</taxon>
        <taxon>Clostridia</taxon>
        <taxon>Eubacteriales</taxon>
        <taxon>Clostridiaceae</taxon>
        <taxon>Clostridium</taxon>
    </lineage>
</organism>
<reference evidence="1 2" key="1">
    <citation type="submission" date="2022-04" db="EMBL/GenBank/DDBJ databases">
        <title>Genome sequence of C. roseum typestrain.</title>
        <authorList>
            <person name="Poehlein A."/>
            <person name="Schoch T."/>
            <person name="Duerre P."/>
            <person name="Daniel R."/>
        </authorList>
    </citation>
    <scope>NUCLEOTIDE SEQUENCE [LARGE SCALE GENOMIC DNA]</scope>
    <source>
        <strain evidence="1 2">DSM 7320</strain>
    </source>
</reference>
<sequence>MDKGVFVKNCESMSLKLFEVMEMEFEDTTEFDRQMLAMFSFGMISSYGMEENAEVDIVSVASEYVLIKVFRYSKEQAGTFLNLLIDSTKKGKNPTYYRIIHEGIEMYYEYVEDESDKIFDRIMKMYLAFNKK</sequence>